<dbReference type="CDD" id="cd00223">
    <property type="entry name" value="TOPRIM_TopoIIB_SPO"/>
    <property type="match status" value="1"/>
</dbReference>
<feature type="domain" description="Topoisomerase 6 subunit A/Spo11 TOPRIM" evidence="13">
    <location>
        <begin position="270"/>
        <end position="449"/>
    </location>
</feature>
<comment type="catalytic activity">
    <reaction evidence="1 10">
        <text>ATP-dependent breakage, passage and rejoining of double-stranded DNA.</text>
        <dbReference type="EC" id="5.6.2.2"/>
    </reaction>
</comment>
<evidence type="ECO:0000313" key="14">
    <source>
        <dbReference type="EMBL" id="ORX52364.1"/>
    </source>
</evidence>
<sequence>MVESSFSFQPPSQSLSPTSRSLSSIDQSNSTSQQLQSQAATTRSGRQSLLEAIESDILEIFQSLSHLEPIHLHIRTRPRDRAGNNESQESQQVPSLSGQRQEDQPRTRSIGLNSGQNSTILTRYLRVLEIIYEALMANIVMTKRDIFYRDVALFRTQSVVDRIVDDIAYNYNVPRSTLNVSASGKGRMFGPATIILRNRRYLNCLNNTTRHPDTPLSSNAFSGIISNNTPSDGLSNIAQEQDEGHISDEVGTLIPPISQILDVETRARCIIVIEKEASFRHLVSAGFVQSLVQPCLLITGCGYPDLATRYMVKHLTNRHRDVPIVALMDNDPYGLDIYSVYKWGSAAQQHDSINLTSPAIRLLGVLCQDRCAFGIPPSSYTPLTVKEREKALRMLKASQRQPSDIQPAGDMKVFQNNLCRMIMTNYKCEMQALCDQGSQGFVDYLRAKLEPVLFHFP</sequence>
<accession>A0A1X2GF41</accession>
<comment type="cofactor">
    <cofactor evidence="2">
        <name>Mg(2+)</name>
        <dbReference type="ChEBI" id="CHEBI:18420"/>
    </cofactor>
</comment>
<dbReference type="PANTHER" id="PTHR10848:SF0">
    <property type="entry name" value="MEIOTIC RECOMBINATION PROTEIN SPO11"/>
    <property type="match status" value="1"/>
</dbReference>
<gene>
    <name evidence="14" type="ORF">DM01DRAFT_1306789</name>
</gene>
<keyword evidence="15" id="KW-1185">Reference proteome</keyword>
<dbReference type="PRINTS" id="PR01550">
    <property type="entry name" value="TOP6AFAMILY"/>
</dbReference>
<dbReference type="Pfam" id="PF04406">
    <property type="entry name" value="TP6A_N"/>
    <property type="match status" value="1"/>
</dbReference>
<protein>
    <recommendedName>
        <fullName evidence="4">DNA topoisomerase (ATP-hydrolyzing)</fullName>
        <ecNumber evidence="4">5.6.2.2</ecNumber>
    </recommendedName>
</protein>
<comment type="caution">
    <text evidence="14">The sequence shown here is derived from an EMBL/GenBank/DDBJ whole genome shotgun (WGS) entry which is preliminary data.</text>
</comment>
<dbReference type="InterPro" id="IPR036078">
    <property type="entry name" value="Spo11/TopoVI_A_sf"/>
</dbReference>
<name>A0A1X2GF41_9FUNG</name>
<dbReference type="OrthoDB" id="521512at2759"/>
<keyword evidence="9 10" id="KW-0413">Isomerase</keyword>
<proteinExistence type="inferred from homology"/>
<evidence type="ECO:0000256" key="9">
    <source>
        <dbReference type="ARBA" id="ARBA00023235"/>
    </source>
</evidence>
<dbReference type="GO" id="GO:0000706">
    <property type="term" value="P:meiotic DNA double-strand break processing"/>
    <property type="evidence" value="ECO:0007669"/>
    <property type="project" value="TreeGrafter"/>
</dbReference>
<evidence type="ECO:0000256" key="2">
    <source>
        <dbReference type="ARBA" id="ARBA00001946"/>
    </source>
</evidence>
<dbReference type="EC" id="5.6.2.2" evidence="4"/>
<dbReference type="STRING" id="101127.A0A1X2GF41"/>
<dbReference type="Gene3D" id="1.10.10.10">
    <property type="entry name" value="Winged helix-like DNA-binding domain superfamily/Winged helix DNA-binding domain"/>
    <property type="match status" value="1"/>
</dbReference>
<dbReference type="PANTHER" id="PTHR10848">
    <property type="entry name" value="MEIOTIC RECOMBINATION PROTEIN SPO11"/>
    <property type="match status" value="1"/>
</dbReference>
<evidence type="ECO:0000256" key="8">
    <source>
        <dbReference type="ARBA" id="ARBA00023125"/>
    </source>
</evidence>
<keyword evidence="6" id="KW-0460">Magnesium</keyword>
<dbReference type="GO" id="GO:0005524">
    <property type="term" value="F:ATP binding"/>
    <property type="evidence" value="ECO:0007669"/>
    <property type="project" value="InterPro"/>
</dbReference>
<dbReference type="SUPFAM" id="SSF56726">
    <property type="entry name" value="DNA topoisomerase IV, alpha subunit"/>
    <property type="match status" value="1"/>
</dbReference>
<evidence type="ECO:0000256" key="5">
    <source>
        <dbReference type="ARBA" id="ARBA00022723"/>
    </source>
</evidence>
<dbReference type="GO" id="GO:0003918">
    <property type="term" value="F:DNA topoisomerase type II (double strand cut, ATP-hydrolyzing) activity"/>
    <property type="evidence" value="ECO:0007669"/>
    <property type="project" value="UniProtKB-UniRule"/>
</dbReference>
<evidence type="ECO:0000259" key="12">
    <source>
        <dbReference type="Pfam" id="PF04406"/>
    </source>
</evidence>
<dbReference type="Gene3D" id="3.40.1360.10">
    <property type="match status" value="1"/>
</dbReference>
<dbReference type="GO" id="GO:0007131">
    <property type="term" value="P:reciprocal meiotic recombination"/>
    <property type="evidence" value="ECO:0007669"/>
    <property type="project" value="TreeGrafter"/>
</dbReference>
<keyword evidence="7 10" id="KW-0799">Topoisomerase</keyword>
<dbReference type="PROSITE" id="PS52041">
    <property type="entry name" value="TOPO_IIB"/>
    <property type="match status" value="1"/>
</dbReference>
<feature type="region of interest" description="Disordered" evidence="11">
    <location>
        <begin position="1"/>
        <end position="42"/>
    </location>
</feature>
<dbReference type="InterPro" id="IPR034136">
    <property type="entry name" value="TOPRIM_Topo6A/Spo11"/>
</dbReference>
<evidence type="ECO:0000256" key="1">
    <source>
        <dbReference type="ARBA" id="ARBA00000185"/>
    </source>
</evidence>
<dbReference type="GO" id="GO:0003677">
    <property type="term" value="F:DNA binding"/>
    <property type="evidence" value="ECO:0007669"/>
    <property type="project" value="UniProtKB-UniRule"/>
</dbReference>
<keyword evidence="5" id="KW-0479">Metal-binding</keyword>
<evidence type="ECO:0000259" key="13">
    <source>
        <dbReference type="Pfam" id="PF21180"/>
    </source>
</evidence>
<dbReference type="InterPro" id="IPR002815">
    <property type="entry name" value="Spo11/TopoVI_A"/>
</dbReference>
<evidence type="ECO:0000256" key="4">
    <source>
        <dbReference type="ARBA" id="ARBA00012895"/>
    </source>
</evidence>
<evidence type="ECO:0000256" key="3">
    <source>
        <dbReference type="ARBA" id="ARBA00006559"/>
    </source>
</evidence>
<organism evidence="14 15">
    <name type="scientific">Hesseltinella vesiculosa</name>
    <dbReference type="NCBI Taxonomy" id="101127"/>
    <lineage>
        <taxon>Eukaryota</taxon>
        <taxon>Fungi</taxon>
        <taxon>Fungi incertae sedis</taxon>
        <taxon>Mucoromycota</taxon>
        <taxon>Mucoromycotina</taxon>
        <taxon>Mucoromycetes</taxon>
        <taxon>Mucorales</taxon>
        <taxon>Cunninghamellaceae</taxon>
        <taxon>Hesseltinella</taxon>
    </lineage>
</organism>
<dbReference type="GO" id="GO:0042138">
    <property type="term" value="P:meiotic DNA double-strand break formation"/>
    <property type="evidence" value="ECO:0007669"/>
    <property type="project" value="TreeGrafter"/>
</dbReference>
<dbReference type="Pfam" id="PF21180">
    <property type="entry name" value="TOP6A-Spo11_Toprim"/>
    <property type="match status" value="1"/>
</dbReference>
<evidence type="ECO:0000256" key="11">
    <source>
        <dbReference type="SAM" id="MobiDB-lite"/>
    </source>
</evidence>
<reference evidence="14 15" key="1">
    <citation type="submission" date="2016-07" db="EMBL/GenBank/DDBJ databases">
        <title>Pervasive Adenine N6-methylation of Active Genes in Fungi.</title>
        <authorList>
            <consortium name="DOE Joint Genome Institute"/>
            <person name="Mondo S.J."/>
            <person name="Dannebaum R.O."/>
            <person name="Kuo R.C."/>
            <person name="Labutti K."/>
            <person name="Haridas S."/>
            <person name="Kuo A."/>
            <person name="Salamov A."/>
            <person name="Ahrendt S.R."/>
            <person name="Lipzen A."/>
            <person name="Sullivan W."/>
            <person name="Andreopoulos W.B."/>
            <person name="Clum A."/>
            <person name="Lindquist E."/>
            <person name="Daum C."/>
            <person name="Ramamoorthy G.K."/>
            <person name="Gryganskyi A."/>
            <person name="Culley D."/>
            <person name="Magnuson J.K."/>
            <person name="James T.Y."/>
            <person name="O'Malley M.A."/>
            <person name="Stajich J.E."/>
            <person name="Spatafora J.W."/>
            <person name="Visel A."/>
            <person name="Grigoriev I.V."/>
        </authorList>
    </citation>
    <scope>NUCLEOTIDE SEQUENCE [LARGE SCALE GENOMIC DNA]</scope>
    <source>
        <strain evidence="14 15">NRRL 3301</strain>
    </source>
</reference>
<evidence type="ECO:0000256" key="7">
    <source>
        <dbReference type="ARBA" id="ARBA00023029"/>
    </source>
</evidence>
<comment type="similarity">
    <text evidence="3 10">Belongs to the TOP6A family.</text>
</comment>
<dbReference type="InterPro" id="IPR013049">
    <property type="entry name" value="Spo11/TopoVI_A_N"/>
</dbReference>
<dbReference type="Proteomes" id="UP000242146">
    <property type="component" value="Unassembled WGS sequence"/>
</dbReference>
<dbReference type="AlphaFoldDB" id="A0A1X2GF41"/>
<dbReference type="GO" id="GO:0000228">
    <property type="term" value="C:nuclear chromosome"/>
    <property type="evidence" value="ECO:0007669"/>
    <property type="project" value="TreeGrafter"/>
</dbReference>
<feature type="domain" description="Spo11/DNA topoisomerase VI subunit A N-terminal" evidence="12">
    <location>
        <begin position="121"/>
        <end position="180"/>
    </location>
</feature>
<evidence type="ECO:0000313" key="15">
    <source>
        <dbReference type="Proteomes" id="UP000242146"/>
    </source>
</evidence>
<dbReference type="GO" id="GO:0046872">
    <property type="term" value="F:metal ion binding"/>
    <property type="evidence" value="ECO:0007669"/>
    <property type="project" value="UniProtKB-KW"/>
</dbReference>
<feature type="compositionally biased region" description="Polar residues" evidence="11">
    <location>
        <begin position="84"/>
        <end position="99"/>
    </location>
</feature>
<feature type="region of interest" description="Disordered" evidence="11">
    <location>
        <begin position="76"/>
        <end position="113"/>
    </location>
</feature>
<dbReference type="EMBL" id="MCGT01000018">
    <property type="protein sequence ID" value="ORX52364.1"/>
    <property type="molecule type" value="Genomic_DNA"/>
</dbReference>
<evidence type="ECO:0000256" key="6">
    <source>
        <dbReference type="ARBA" id="ARBA00022842"/>
    </source>
</evidence>
<keyword evidence="8 10" id="KW-0238">DNA-binding</keyword>
<evidence type="ECO:0000256" key="10">
    <source>
        <dbReference type="PROSITE-ProRule" id="PRU01385"/>
    </source>
</evidence>
<feature type="active site" description="O-(5'-phospho-DNA)-tyrosine intermediate" evidence="10">
    <location>
        <position position="148"/>
    </location>
</feature>
<dbReference type="InterPro" id="IPR036388">
    <property type="entry name" value="WH-like_DNA-bd_sf"/>
</dbReference>